<keyword evidence="16" id="KW-0408">Iron</keyword>
<keyword evidence="18 20" id="KW-0472">Membrane</keyword>
<keyword evidence="7" id="KW-0934">Plastid</keyword>
<evidence type="ECO:0000313" key="22">
    <source>
        <dbReference type="Proteomes" id="UP000000226"/>
    </source>
</evidence>
<organism evidence="21 22">
    <name type="scientific">Phaseolus vulgaris</name>
    <name type="common">Kidney bean</name>
    <name type="synonym">French bean</name>
    <dbReference type="NCBI Taxonomy" id="3885"/>
    <lineage>
        <taxon>Eukaryota</taxon>
        <taxon>Viridiplantae</taxon>
        <taxon>Streptophyta</taxon>
        <taxon>Embryophyta</taxon>
        <taxon>Tracheophyta</taxon>
        <taxon>Spermatophyta</taxon>
        <taxon>Magnoliopsida</taxon>
        <taxon>eudicotyledons</taxon>
        <taxon>Gunneridae</taxon>
        <taxon>Pentapetalae</taxon>
        <taxon>rosids</taxon>
        <taxon>fabids</taxon>
        <taxon>Fabales</taxon>
        <taxon>Fabaceae</taxon>
        <taxon>Papilionoideae</taxon>
        <taxon>50 kb inversion clade</taxon>
        <taxon>NPAAA clade</taxon>
        <taxon>indigoferoid/millettioid clade</taxon>
        <taxon>Phaseoleae</taxon>
        <taxon>Phaseolus</taxon>
    </lineage>
</organism>
<keyword evidence="13" id="KW-0007">Acetylation</keyword>
<dbReference type="OMA" id="ANTCAFN"/>
<keyword evidence="3" id="KW-0813">Transport</keyword>
<accession>V7BMJ9</accession>
<evidence type="ECO:0000256" key="9">
    <source>
        <dbReference type="ARBA" id="ARBA00022723"/>
    </source>
</evidence>
<keyword evidence="12 20" id="KW-1133">Transmembrane helix</keyword>
<dbReference type="Proteomes" id="UP000000226">
    <property type="component" value="Chromosome 6"/>
</dbReference>
<dbReference type="GO" id="GO:0016491">
    <property type="term" value="F:oxidoreductase activity"/>
    <property type="evidence" value="ECO:0007669"/>
    <property type="project" value="UniProtKB-KW"/>
</dbReference>
<evidence type="ECO:0000256" key="2">
    <source>
        <dbReference type="ARBA" id="ARBA00008204"/>
    </source>
</evidence>
<proteinExistence type="inferred from homology"/>
<evidence type="ECO:0000256" key="14">
    <source>
        <dbReference type="ARBA" id="ARBA00022991"/>
    </source>
</evidence>
<dbReference type="SUPFAM" id="SSF81483">
    <property type="entry name" value="Bacterial photosystem II reaction centre, L and M subunits"/>
    <property type="match status" value="1"/>
</dbReference>
<evidence type="ECO:0000256" key="19">
    <source>
        <dbReference type="ARBA" id="ARBA00023276"/>
    </source>
</evidence>
<dbReference type="InterPro" id="IPR000484">
    <property type="entry name" value="Photo_RC_L/M"/>
</dbReference>
<reference evidence="22" key="1">
    <citation type="journal article" date="2014" name="Nat. Genet.">
        <title>A reference genome for common bean and genome-wide analysis of dual domestications.</title>
        <authorList>
            <person name="Schmutz J."/>
            <person name="McClean P.E."/>
            <person name="Mamidi S."/>
            <person name="Wu G.A."/>
            <person name="Cannon S.B."/>
            <person name="Grimwood J."/>
            <person name="Jenkins J."/>
            <person name="Shu S."/>
            <person name="Song Q."/>
            <person name="Chavarro C."/>
            <person name="Torres-Torres M."/>
            <person name="Geffroy V."/>
            <person name="Moghaddam S.M."/>
            <person name="Gao D."/>
            <person name="Abernathy B."/>
            <person name="Barry K."/>
            <person name="Blair M."/>
            <person name="Brick M.A."/>
            <person name="Chovatia M."/>
            <person name="Gepts P."/>
            <person name="Goodstein D.M."/>
            <person name="Gonzales M."/>
            <person name="Hellsten U."/>
            <person name="Hyten D.L."/>
            <person name="Jia G."/>
            <person name="Kelly J.D."/>
            <person name="Kudrna D."/>
            <person name="Lee R."/>
            <person name="Richard M.M."/>
            <person name="Miklas P.N."/>
            <person name="Osorno J.M."/>
            <person name="Rodrigues J."/>
            <person name="Thareau V."/>
            <person name="Urrea C.A."/>
            <person name="Wang M."/>
            <person name="Yu Y."/>
            <person name="Zhang M."/>
            <person name="Wing R.A."/>
            <person name="Cregan P.B."/>
            <person name="Rokhsar D.S."/>
            <person name="Jackson S.A."/>
        </authorList>
    </citation>
    <scope>NUCLEOTIDE SEQUENCE [LARGE SCALE GENOMIC DNA]</scope>
    <source>
        <strain evidence="22">cv. G19833</strain>
    </source>
</reference>
<dbReference type="PANTHER" id="PTHR33149">
    <property type="entry name" value="PHOTOSYSTEM II PROTEIN D1"/>
    <property type="match status" value="1"/>
</dbReference>
<dbReference type="Gene3D" id="1.20.85.10">
    <property type="entry name" value="Photosystem II protein D1-like"/>
    <property type="match status" value="1"/>
</dbReference>
<comment type="similarity">
    <text evidence="2">Belongs to the reaction center PufL/M/PsbA/D family.</text>
</comment>
<evidence type="ECO:0000256" key="8">
    <source>
        <dbReference type="ARBA" id="ARBA00022692"/>
    </source>
</evidence>
<evidence type="ECO:0000256" key="11">
    <source>
        <dbReference type="ARBA" id="ARBA00022982"/>
    </source>
</evidence>
<feature type="transmembrane region" description="Helical" evidence="20">
    <location>
        <begin position="20"/>
        <end position="46"/>
    </location>
</feature>
<protein>
    <submittedName>
        <fullName evidence="21">Uncharacterized protein</fullName>
    </submittedName>
</protein>
<evidence type="ECO:0000256" key="18">
    <source>
        <dbReference type="ARBA" id="ARBA00023136"/>
    </source>
</evidence>
<dbReference type="GO" id="GO:0009772">
    <property type="term" value="P:photosynthetic electron transport in photosystem II"/>
    <property type="evidence" value="ECO:0007669"/>
    <property type="project" value="InterPro"/>
</dbReference>
<comment type="subcellular location">
    <subcellularLocation>
        <location evidence="1">Membrane</location>
        <topology evidence="1">Multi-pass membrane protein</topology>
    </subcellularLocation>
</comment>
<keyword evidence="6" id="KW-0597">Phosphoprotein</keyword>
<dbReference type="GO" id="GO:0009535">
    <property type="term" value="C:chloroplast thylakoid membrane"/>
    <property type="evidence" value="ECO:0007669"/>
    <property type="project" value="TreeGrafter"/>
</dbReference>
<dbReference type="AlphaFoldDB" id="V7BMJ9"/>
<dbReference type="Gramene" id="ESW19167">
    <property type="protein sequence ID" value="ESW19167"/>
    <property type="gene ID" value="PHAVU_006G102000g"/>
</dbReference>
<evidence type="ECO:0000256" key="3">
    <source>
        <dbReference type="ARBA" id="ARBA00022448"/>
    </source>
</evidence>
<evidence type="ECO:0000256" key="5">
    <source>
        <dbReference type="ARBA" id="ARBA00022531"/>
    </source>
</evidence>
<keyword evidence="19" id="KW-0604">Photosystem II</keyword>
<dbReference type="GO" id="GO:0046872">
    <property type="term" value="F:metal ion binding"/>
    <property type="evidence" value="ECO:0007669"/>
    <property type="project" value="UniProtKB-KW"/>
</dbReference>
<name>V7BMJ9_PHAVU</name>
<evidence type="ECO:0000256" key="10">
    <source>
        <dbReference type="ARBA" id="ARBA00022842"/>
    </source>
</evidence>
<keyword evidence="8 20" id="KW-0812">Transmembrane</keyword>
<evidence type="ECO:0000256" key="13">
    <source>
        <dbReference type="ARBA" id="ARBA00022990"/>
    </source>
</evidence>
<dbReference type="OrthoDB" id="1924410at2759"/>
<dbReference type="eggNOG" id="ENOG502QWJF">
    <property type="taxonomic scope" value="Eukaryota"/>
</dbReference>
<evidence type="ECO:0000256" key="12">
    <source>
        <dbReference type="ARBA" id="ARBA00022989"/>
    </source>
</evidence>
<evidence type="ECO:0000313" key="21">
    <source>
        <dbReference type="EMBL" id="ESW19167.1"/>
    </source>
</evidence>
<evidence type="ECO:0000256" key="20">
    <source>
        <dbReference type="SAM" id="Phobius"/>
    </source>
</evidence>
<evidence type="ECO:0000256" key="16">
    <source>
        <dbReference type="ARBA" id="ARBA00023004"/>
    </source>
</evidence>
<evidence type="ECO:0000256" key="7">
    <source>
        <dbReference type="ARBA" id="ARBA00022640"/>
    </source>
</evidence>
<keyword evidence="14" id="KW-0157">Chromophore</keyword>
<dbReference type="EMBL" id="CM002293">
    <property type="protein sequence ID" value="ESW19167.1"/>
    <property type="molecule type" value="Genomic_DNA"/>
</dbReference>
<keyword evidence="9" id="KW-0479">Metal-binding</keyword>
<keyword evidence="5" id="KW-0602">Photosynthesis</keyword>
<dbReference type="STRING" id="3885.V7BMJ9"/>
<dbReference type="GO" id="GO:0009523">
    <property type="term" value="C:photosystem II"/>
    <property type="evidence" value="ECO:0007669"/>
    <property type="project" value="UniProtKB-KW"/>
</dbReference>
<keyword evidence="11" id="KW-0249">Electron transport</keyword>
<dbReference type="PANTHER" id="PTHR33149:SF12">
    <property type="entry name" value="PHOTOSYSTEM II D2 PROTEIN"/>
    <property type="match status" value="1"/>
</dbReference>
<keyword evidence="4" id="KW-0148">Chlorophyll</keyword>
<dbReference type="GO" id="GO:0016168">
    <property type="term" value="F:chlorophyll binding"/>
    <property type="evidence" value="ECO:0007669"/>
    <property type="project" value="UniProtKB-KW"/>
</dbReference>
<evidence type="ECO:0000256" key="17">
    <source>
        <dbReference type="ARBA" id="ARBA00023078"/>
    </source>
</evidence>
<evidence type="ECO:0000256" key="6">
    <source>
        <dbReference type="ARBA" id="ARBA00022553"/>
    </source>
</evidence>
<keyword evidence="22" id="KW-1185">Reference proteome</keyword>
<keyword evidence="10" id="KW-0460">Magnesium</keyword>
<feature type="transmembrane region" description="Helical" evidence="20">
    <location>
        <begin position="58"/>
        <end position="78"/>
    </location>
</feature>
<keyword evidence="15" id="KW-0560">Oxidoreductase</keyword>
<sequence length="162" mass="18734">MLHQSELAQFFQLQPYNNVIAFSGPIVIFVYVFLIYPLANFQIIIFFQRFHTWTLNPFHMLGVVIVLGVALLCAIHGATVESTLFEDGDGENTFCAFNPTQPEKNLFNDYFGSSLNLRAYDFTLYTKNIFLNEGIRAWMTTQNQSHENFIFLEEVLSRENTL</sequence>
<evidence type="ECO:0000256" key="4">
    <source>
        <dbReference type="ARBA" id="ARBA00022494"/>
    </source>
</evidence>
<dbReference type="InterPro" id="IPR055266">
    <property type="entry name" value="D1/D2"/>
</dbReference>
<dbReference type="InterPro" id="IPR036854">
    <property type="entry name" value="Photo_II_D1/D2_sf"/>
</dbReference>
<dbReference type="Pfam" id="PF00124">
    <property type="entry name" value="Photo_RC"/>
    <property type="match status" value="1"/>
</dbReference>
<gene>
    <name evidence="21" type="ORF">PHAVU_006G102000g</name>
</gene>
<keyword evidence="17" id="KW-0793">Thylakoid</keyword>
<evidence type="ECO:0000256" key="15">
    <source>
        <dbReference type="ARBA" id="ARBA00023002"/>
    </source>
</evidence>
<evidence type="ECO:0000256" key="1">
    <source>
        <dbReference type="ARBA" id="ARBA00004141"/>
    </source>
</evidence>